<evidence type="ECO:0000313" key="1">
    <source>
        <dbReference type="EMBL" id="KAI4832166.1"/>
    </source>
</evidence>
<proteinExistence type="predicted"/>
<dbReference type="Proteomes" id="UP001057452">
    <property type="component" value="Chromosome 1"/>
</dbReference>
<dbReference type="EMBL" id="CM043785">
    <property type="protein sequence ID" value="KAI4832166.1"/>
    <property type="molecule type" value="Genomic_DNA"/>
</dbReference>
<organism evidence="1 2">
    <name type="scientific">Chaenocephalus aceratus</name>
    <name type="common">Blackfin icefish</name>
    <name type="synonym">Chaenichthys aceratus</name>
    <dbReference type="NCBI Taxonomy" id="36190"/>
    <lineage>
        <taxon>Eukaryota</taxon>
        <taxon>Metazoa</taxon>
        <taxon>Chordata</taxon>
        <taxon>Craniata</taxon>
        <taxon>Vertebrata</taxon>
        <taxon>Euteleostomi</taxon>
        <taxon>Actinopterygii</taxon>
        <taxon>Neopterygii</taxon>
        <taxon>Teleostei</taxon>
        <taxon>Neoteleostei</taxon>
        <taxon>Acanthomorphata</taxon>
        <taxon>Eupercaria</taxon>
        <taxon>Perciformes</taxon>
        <taxon>Notothenioidei</taxon>
        <taxon>Channichthyidae</taxon>
        <taxon>Chaenocephalus</taxon>
    </lineage>
</organism>
<protein>
    <submittedName>
        <fullName evidence="1">Uncharacterized protein</fullName>
    </submittedName>
</protein>
<name>A0ACB9XYQ7_CHAAC</name>
<accession>A0ACB9XYQ7</accession>
<evidence type="ECO:0000313" key="2">
    <source>
        <dbReference type="Proteomes" id="UP001057452"/>
    </source>
</evidence>
<sequence>MDSFCLGSTAVVGAFDVYREEGREGSSSSSSEVFFHVEAPSGFDNKKGSLSPAATRRGSSPVAPQRDRRGKGSLQRALLGLDQGDRESRL</sequence>
<comment type="caution">
    <text evidence="1">The sequence shown here is derived from an EMBL/GenBank/DDBJ whole genome shotgun (WGS) entry which is preliminary data.</text>
</comment>
<gene>
    <name evidence="1" type="ORF">KUCAC02_015141</name>
</gene>
<keyword evidence="2" id="KW-1185">Reference proteome</keyword>
<reference evidence="1" key="1">
    <citation type="submission" date="2022-05" db="EMBL/GenBank/DDBJ databases">
        <title>Chromosome-level genome of Chaenocephalus aceratus.</title>
        <authorList>
            <person name="Park H."/>
        </authorList>
    </citation>
    <scope>NUCLEOTIDE SEQUENCE</scope>
    <source>
        <strain evidence="1">KU_202001</strain>
    </source>
</reference>